<dbReference type="AlphaFoldDB" id="A0A840E6U5"/>
<dbReference type="GO" id="GO:0000166">
    <property type="term" value="F:nucleotide binding"/>
    <property type="evidence" value="ECO:0007669"/>
    <property type="project" value="InterPro"/>
</dbReference>
<dbReference type="SUPFAM" id="SSF55347">
    <property type="entry name" value="Glyceraldehyde-3-phosphate dehydrogenase-like, C-terminal domain"/>
    <property type="match status" value="1"/>
</dbReference>
<dbReference type="Gene3D" id="3.30.360.10">
    <property type="entry name" value="Dihydrodipicolinate Reductase, domain 2"/>
    <property type="match status" value="1"/>
</dbReference>
<dbReference type="Pfam" id="PF21378">
    <property type="entry name" value="YceM-like_C"/>
    <property type="match status" value="1"/>
</dbReference>
<dbReference type="InterPro" id="IPR000683">
    <property type="entry name" value="Gfo/Idh/MocA-like_OxRdtase_N"/>
</dbReference>
<feature type="domain" description="Gfo/Idh/MocA-like oxidoreductase N-terminal" evidence="1">
    <location>
        <begin position="7"/>
        <end position="125"/>
    </location>
</feature>
<dbReference type="InterPro" id="IPR036291">
    <property type="entry name" value="NAD(P)-bd_dom_sf"/>
</dbReference>
<protein>
    <submittedName>
        <fullName evidence="3">Virulence factor</fullName>
    </submittedName>
</protein>
<dbReference type="Pfam" id="PF01408">
    <property type="entry name" value="GFO_IDH_MocA"/>
    <property type="match status" value="1"/>
</dbReference>
<dbReference type="SUPFAM" id="SSF51735">
    <property type="entry name" value="NAD(P)-binding Rossmann-fold domains"/>
    <property type="match status" value="1"/>
</dbReference>
<dbReference type="Gene3D" id="3.40.50.720">
    <property type="entry name" value="NAD(P)-binding Rossmann-like Domain"/>
    <property type="match status" value="1"/>
</dbReference>
<accession>A0A840E6U5</accession>
<dbReference type="InterPro" id="IPR051317">
    <property type="entry name" value="Gfo/Idh/MocA_oxidoreduct"/>
</dbReference>
<dbReference type="RefSeq" id="WP_183495906.1">
    <property type="nucleotide sequence ID" value="NZ_JACIFF010000005.1"/>
</dbReference>
<gene>
    <name evidence="3" type="ORF">GGR28_002298</name>
</gene>
<dbReference type="EMBL" id="JACIFF010000005">
    <property type="protein sequence ID" value="MBB4079673.1"/>
    <property type="molecule type" value="Genomic_DNA"/>
</dbReference>
<organism evidence="3 4">
    <name type="scientific">Neolewinella aquimaris</name>
    <dbReference type="NCBI Taxonomy" id="1835722"/>
    <lineage>
        <taxon>Bacteria</taxon>
        <taxon>Pseudomonadati</taxon>
        <taxon>Bacteroidota</taxon>
        <taxon>Saprospiria</taxon>
        <taxon>Saprospirales</taxon>
        <taxon>Lewinellaceae</taxon>
        <taxon>Neolewinella</taxon>
    </lineage>
</organism>
<evidence type="ECO:0000313" key="3">
    <source>
        <dbReference type="EMBL" id="MBB4079673.1"/>
    </source>
</evidence>
<reference evidence="3 4" key="1">
    <citation type="submission" date="2020-08" db="EMBL/GenBank/DDBJ databases">
        <title>Genomic Encyclopedia of Type Strains, Phase IV (KMG-IV): sequencing the most valuable type-strain genomes for metagenomic binning, comparative biology and taxonomic classification.</title>
        <authorList>
            <person name="Goeker M."/>
        </authorList>
    </citation>
    <scope>NUCLEOTIDE SEQUENCE [LARGE SCALE GENOMIC DNA]</scope>
    <source>
        <strain evidence="3 4">DSM 105137</strain>
    </source>
</reference>
<dbReference type="PANTHER" id="PTHR43708">
    <property type="entry name" value="CONSERVED EXPRESSED OXIDOREDUCTASE (EUROFUNG)"/>
    <property type="match status" value="1"/>
</dbReference>
<comment type="caution">
    <text evidence="3">The sequence shown here is derived from an EMBL/GenBank/DDBJ whole genome shotgun (WGS) entry which is preliminary data.</text>
</comment>
<evidence type="ECO:0000259" key="1">
    <source>
        <dbReference type="Pfam" id="PF01408"/>
    </source>
</evidence>
<name>A0A840E6U5_9BACT</name>
<evidence type="ECO:0000313" key="4">
    <source>
        <dbReference type="Proteomes" id="UP000576209"/>
    </source>
</evidence>
<feature type="domain" description="YceM-like C-terminal" evidence="2">
    <location>
        <begin position="142"/>
        <end position="240"/>
    </location>
</feature>
<dbReference type="Proteomes" id="UP000576209">
    <property type="component" value="Unassembled WGS sequence"/>
</dbReference>
<sequence length="308" mass="34565">MTHTSPLRIALIGLGDIAQKAYLPIMAAYPGVEPILCTRDERVLTSLAKRYRIRKTCTTVDDLIAQRPDAAMVHTSTESHVDITTKLLEAGIPVFVDKPLSYSLAGAEQILEVAERQGLPLFVGFNRRYAPLISSLRADANTLQVNWQKNRVDLPGDIRHFIFDDFIHVVDGLRFLAPGPATDLTVHSRLVEGKLANLQVRWTREDCLLTGGMNRISGVTEERIEYFTPDNTWLIEDLHRGSHFQHGKTNNLSFGHWEPTLVKRGFVAMLDHWIATVRNGGADSKQLEDIRLTHALCETIVERVLRGG</sequence>
<dbReference type="InterPro" id="IPR048477">
    <property type="entry name" value="YceM-like_C"/>
</dbReference>
<dbReference type="PANTHER" id="PTHR43708:SF4">
    <property type="entry name" value="OXIDOREDUCTASE YCEM-RELATED"/>
    <property type="match status" value="1"/>
</dbReference>
<keyword evidence="4" id="KW-1185">Reference proteome</keyword>
<proteinExistence type="predicted"/>
<evidence type="ECO:0000259" key="2">
    <source>
        <dbReference type="Pfam" id="PF21378"/>
    </source>
</evidence>